<dbReference type="Pfam" id="PF00753">
    <property type="entry name" value="Lactamase_B"/>
    <property type="match status" value="1"/>
</dbReference>
<dbReference type="InterPro" id="IPR035681">
    <property type="entry name" value="ComA-like_MBL"/>
</dbReference>
<reference evidence="8 9" key="1">
    <citation type="submission" date="2019-03" db="EMBL/GenBank/DDBJ databases">
        <title>Genomic Encyclopedia of Type Strains, Phase IV (KMG-IV): sequencing the most valuable type-strain genomes for metagenomic binning, comparative biology and taxonomic classification.</title>
        <authorList>
            <person name="Goeker M."/>
        </authorList>
    </citation>
    <scope>NUCLEOTIDE SEQUENCE [LARGE SCALE GENOMIC DNA]</scope>
    <source>
        <strain evidence="8 9">DSM 28231</strain>
    </source>
</reference>
<dbReference type="InterPro" id="IPR025405">
    <property type="entry name" value="DUF4131"/>
</dbReference>
<dbReference type="InterPro" id="IPR001279">
    <property type="entry name" value="Metallo-B-lactamas"/>
</dbReference>
<evidence type="ECO:0000259" key="7">
    <source>
        <dbReference type="SMART" id="SM00849"/>
    </source>
</evidence>
<keyword evidence="9" id="KW-1185">Reference proteome</keyword>
<dbReference type="NCBIfam" id="TIGR00360">
    <property type="entry name" value="ComEC_N-term"/>
    <property type="match status" value="1"/>
</dbReference>
<dbReference type="InterPro" id="IPR004477">
    <property type="entry name" value="ComEC_N"/>
</dbReference>
<dbReference type="PANTHER" id="PTHR30619">
    <property type="entry name" value="DNA INTERNALIZATION/COMPETENCE PROTEIN COMEC/REC2"/>
    <property type="match status" value="1"/>
</dbReference>
<dbReference type="InterPro" id="IPR052159">
    <property type="entry name" value="Competence_DNA_uptake"/>
</dbReference>
<comment type="caution">
    <text evidence="8">The sequence shown here is derived from an EMBL/GenBank/DDBJ whole genome shotgun (WGS) entry which is preliminary data.</text>
</comment>
<name>A0A4R2N059_9PAST</name>
<dbReference type="RefSeq" id="WP_132023247.1">
    <property type="nucleotide sequence ID" value="NZ_CP016605.1"/>
</dbReference>
<keyword evidence="2" id="KW-1003">Cell membrane</keyword>
<proteinExistence type="predicted"/>
<dbReference type="AlphaFoldDB" id="A0A4R2N059"/>
<feature type="domain" description="Metallo-beta-lactamase" evidence="7">
    <location>
        <begin position="565"/>
        <end position="751"/>
    </location>
</feature>
<feature type="transmembrane region" description="Helical" evidence="6">
    <location>
        <begin position="12"/>
        <end position="28"/>
    </location>
</feature>
<accession>A0A4R2N059</accession>
<dbReference type="SUPFAM" id="SSF56281">
    <property type="entry name" value="Metallo-hydrolase/oxidoreductase"/>
    <property type="match status" value="1"/>
</dbReference>
<dbReference type="NCBIfam" id="TIGR00361">
    <property type="entry name" value="ComEC_Rec2"/>
    <property type="match status" value="1"/>
</dbReference>
<evidence type="ECO:0000313" key="9">
    <source>
        <dbReference type="Proteomes" id="UP000294841"/>
    </source>
</evidence>
<evidence type="ECO:0000256" key="2">
    <source>
        <dbReference type="ARBA" id="ARBA00022475"/>
    </source>
</evidence>
<dbReference type="GO" id="GO:0005886">
    <property type="term" value="C:plasma membrane"/>
    <property type="evidence" value="ECO:0007669"/>
    <property type="project" value="UniProtKB-SubCell"/>
</dbReference>
<dbReference type="EMBL" id="SLXI01000003">
    <property type="protein sequence ID" value="TCP12723.1"/>
    <property type="molecule type" value="Genomic_DNA"/>
</dbReference>
<feature type="transmembrane region" description="Helical" evidence="6">
    <location>
        <begin position="419"/>
        <end position="443"/>
    </location>
</feature>
<evidence type="ECO:0000313" key="8">
    <source>
        <dbReference type="EMBL" id="TCP12723.1"/>
    </source>
</evidence>
<dbReference type="Pfam" id="PF03772">
    <property type="entry name" value="Competence"/>
    <property type="match status" value="1"/>
</dbReference>
<dbReference type="Gene3D" id="3.60.15.10">
    <property type="entry name" value="Ribonuclease Z/Hydroxyacylglutathione hydrolase-like"/>
    <property type="match status" value="1"/>
</dbReference>
<keyword evidence="5 6" id="KW-0472">Membrane</keyword>
<dbReference type="Pfam" id="PF13567">
    <property type="entry name" value="DUF4131"/>
    <property type="match status" value="1"/>
</dbReference>
<protein>
    <submittedName>
        <fullName evidence="8">Competence protein ComEC</fullName>
    </submittedName>
</protein>
<dbReference type="SMART" id="SM00849">
    <property type="entry name" value="Lactamase_B"/>
    <property type="match status" value="1"/>
</dbReference>
<evidence type="ECO:0000256" key="6">
    <source>
        <dbReference type="SAM" id="Phobius"/>
    </source>
</evidence>
<feature type="transmembrane region" description="Helical" evidence="6">
    <location>
        <begin position="382"/>
        <end position="407"/>
    </location>
</feature>
<sequence length="817" mass="94558">MKKLVFPLDLDVISKIIFFAALSLLYLPDWGLMTFTVFLFVSLLFLLILIYAYVKHYLRLIKLCHLLIVLLTSLFYFHSNALNLLNIGDQVNRIDSSQPIDIQIIKIFKQTSYQTVLAKIRSDNILNGQNIYLNWKDDHRILVGEIWTTKIKLRPISSRLNFGGFDKQKWYLSQGIVAYGKVKSAVKKKNIFSWREKQLNLALEKTAHLSSQGLLMALGFGERAWLDHNTWQAYQKTNTAHLIAISGLHIGLAMLIGFSLARLGQFFLPTNKITPLLPIITGLVFASFYAYLAGFSIPTLRGILALILIYCFHLWRLYLSVWQLFFRVIAILCVIDPLMLLSSSFWLSVNAVFCLIIWYKFIPLSLFQWKNESITYVFGNKVRYILGLFHLQIGLLWLFTPVQLFFFQGISSVSFIANLIVVPLFSLCIVPIILFAVFSNGLWHSWEIADWLLVKTNNIIFSLKENWITVNNEWSYFISLILILLFFLFIYWIYFSKNNILDEHRPSFYHKGFPLSLNEKRSLPKREWQIGKYIGSVGLFLYLGYMIKLFFLQPLWHLETMDIGQGLATLIVKDKRAILYDTGAGWKTGSMARAEIIPYLQREGIQLEKLFVSHDDNDHSGGVKDILQQYPNIEVITTSTKKYSENNPKFNRSFCKRGKKWHWYGLSLIALSPEKIVKRSKNEDSCVLLVTDNKHKILLTGDVTIEIEKKILSSIGQIDILQVGHHGSKTSTSQFFVEHIQPKVALISSGRWNLWHFPHQSVIKNLQTQNSLIFNTAHSGQINIHFYETSFSIEQARHKFSPWFSGLIGIDRYLRLQ</sequence>
<dbReference type="Proteomes" id="UP000294841">
    <property type="component" value="Unassembled WGS sequence"/>
</dbReference>
<evidence type="ECO:0000256" key="5">
    <source>
        <dbReference type="ARBA" id="ARBA00023136"/>
    </source>
</evidence>
<gene>
    <name evidence="8" type="ORF">EV697_10326</name>
</gene>
<evidence type="ECO:0000256" key="1">
    <source>
        <dbReference type="ARBA" id="ARBA00004651"/>
    </source>
</evidence>
<dbReference type="InterPro" id="IPR036866">
    <property type="entry name" value="RibonucZ/Hydroxyglut_hydro"/>
</dbReference>
<feature type="transmembrane region" description="Helical" evidence="6">
    <location>
        <begin position="276"/>
        <end position="297"/>
    </location>
</feature>
<evidence type="ECO:0000256" key="3">
    <source>
        <dbReference type="ARBA" id="ARBA00022692"/>
    </source>
</evidence>
<dbReference type="PANTHER" id="PTHR30619:SF1">
    <property type="entry name" value="RECOMBINATION PROTEIN 2"/>
    <property type="match status" value="1"/>
</dbReference>
<dbReference type="GO" id="GO:0030420">
    <property type="term" value="P:establishment of competence for transformation"/>
    <property type="evidence" value="ECO:0007669"/>
    <property type="project" value="InterPro"/>
</dbReference>
<comment type="subcellular location">
    <subcellularLocation>
        <location evidence="1">Cell membrane</location>
        <topology evidence="1">Multi-pass membrane protein</topology>
    </subcellularLocation>
</comment>
<dbReference type="OrthoDB" id="9761531at2"/>
<feature type="transmembrane region" description="Helical" evidence="6">
    <location>
        <begin position="474"/>
        <end position="495"/>
    </location>
</feature>
<organism evidence="8 9">
    <name type="scientific">Bisgaardia hudsonensis</name>
    <dbReference type="NCBI Taxonomy" id="109472"/>
    <lineage>
        <taxon>Bacteria</taxon>
        <taxon>Pseudomonadati</taxon>
        <taxon>Pseudomonadota</taxon>
        <taxon>Gammaproteobacteria</taxon>
        <taxon>Pasteurellales</taxon>
        <taxon>Pasteurellaceae</taxon>
        <taxon>Bisgaardia</taxon>
    </lineage>
</organism>
<evidence type="ECO:0000256" key="4">
    <source>
        <dbReference type="ARBA" id="ARBA00022989"/>
    </source>
</evidence>
<dbReference type="CDD" id="cd07731">
    <property type="entry name" value="ComA-like_MBL-fold"/>
    <property type="match status" value="1"/>
</dbReference>
<feature type="transmembrane region" description="Helical" evidence="6">
    <location>
        <begin position="303"/>
        <end position="326"/>
    </location>
</feature>
<feature type="transmembrane region" description="Helical" evidence="6">
    <location>
        <begin position="34"/>
        <end position="53"/>
    </location>
</feature>
<feature type="transmembrane region" description="Helical" evidence="6">
    <location>
        <begin position="242"/>
        <end position="264"/>
    </location>
</feature>
<keyword evidence="4 6" id="KW-1133">Transmembrane helix</keyword>
<dbReference type="InterPro" id="IPR004797">
    <property type="entry name" value="Competence_ComEC/Rec2"/>
</dbReference>
<keyword evidence="3 6" id="KW-0812">Transmembrane</keyword>
<feature type="transmembrane region" description="Helical" evidence="6">
    <location>
        <begin position="530"/>
        <end position="551"/>
    </location>
</feature>
<feature type="transmembrane region" description="Helical" evidence="6">
    <location>
        <begin position="338"/>
        <end position="362"/>
    </location>
</feature>